<dbReference type="Proteomes" id="UP000034022">
    <property type="component" value="Unassembled WGS sequence"/>
</dbReference>
<reference evidence="1 2" key="1">
    <citation type="journal article" date="2015" name="Nature">
        <title>rRNA introns, odd ribosomes, and small enigmatic genomes across a large radiation of phyla.</title>
        <authorList>
            <person name="Brown C.T."/>
            <person name="Hug L.A."/>
            <person name="Thomas B.C."/>
            <person name="Sharon I."/>
            <person name="Castelle C.J."/>
            <person name="Singh A."/>
            <person name="Wilkins M.J."/>
            <person name="Williams K.H."/>
            <person name="Banfield J.F."/>
        </authorList>
    </citation>
    <scope>NUCLEOTIDE SEQUENCE [LARGE SCALE GENOMIC DNA]</scope>
</reference>
<organism evidence="1 2">
    <name type="scientific">Candidatus Falkowbacteria bacterium GW2011_GWE1_38_31</name>
    <dbReference type="NCBI Taxonomy" id="1618638"/>
    <lineage>
        <taxon>Bacteria</taxon>
        <taxon>Candidatus Falkowiibacteriota</taxon>
    </lineage>
</organism>
<dbReference type="AlphaFoldDB" id="A0A0G0M9G6"/>
<dbReference type="PATRIC" id="fig|1618638.3.peg.617"/>
<evidence type="ECO:0000313" key="1">
    <source>
        <dbReference type="EMBL" id="KKQ70314.1"/>
    </source>
</evidence>
<protein>
    <submittedName>
        <fullName evidence="1">Uncharacterized protein</fullName>
    </submittedName>
</protein>
<dbReference type="EMBL" id="LBUU01000005">
    <property type="protein sequence ID" value="KKQ70314.1"/>
    <property type="molecule type" value="Genomic_DNA"/>
</dbReference>
<gene>
    <name evidence="1" type="ORF">US91_C0005G0019</name>
</gene>
<comment type="caution">
    <text evidence="1">The sequence shown here is derived from an EMBL/GenBank/DDBJ whole genome shotgun (WGS) entry which is preliminary data.</text>
</comment>
<sequence length="167" mass="17724">MLNKFKYRKIFKYCFSVAIVFGLFFSGVKANNWLEWKMAVDAAGSMPYQIGLASVTMIKCFTTGTPPICNGGTLCYTKDPATCVNYYDVSGMPAGGMGSNALFSVAQTSQAGLYPGGQLIAGGMSPVLMDSGVLASAAGCSGCLAKLGIIENIKEKFKFIIVGFKKE</sequence>
<accession>A0A0G0M9G6</accession>
<evidence type="ECO:0000313" key="2">
    <source>
        <dbReference type="Proteomes" id="UP000034022"/>
    </source>
</evidence>
<name>A0A0G0M9G6_9BACT</name>
<proteinExistence type="predicted"/>